<evidence type="ECO:0000313" key="2">
    <source>
        <dbReference type="EMBL" id="OBZ75455.1"/>
    </source>
</evidence>
<name>A0A1C7MEX0_GRIFR</name>
<comment type="caution">
    <text evidence="2">The sequence shown here is derived from an EMBL/GenBank/DDBJ whole genome shotgun (WGS) entry which is preliminary data.</text>
</comment>
<feature type="compositionally biased region" description="Basic and acidic residues" evidence="1">
    <location>
        <begin position="22"/>
        <end position="32"/>
    </location>
</feature>
<feature type="region of interest" description="Disordered" evidence="1">
    <location>
        <begin position="1"/>
        <end position="62"/>
    </location>
</feature>
<evidence type="ECO:0000256" key="1">
    <source>
        <dbReference type="SAM" id="MobiDB-lite"/>
    </source>
</evidence>
<organism evidence="2 3">
    <name type="scientific">Grifola frondosa</name>
    <name type="common">Maitake</name>
    <name type="synonym">Polyporus frondosus</name>
    <dbReference type="NCBI Taxonomy" id="5627"/>
    <lineage>
        <taxon>Eukaryota</taxon>
        <taxon>Fungi</taxon>
        <taxon>Dikarya</taxon>
        <taxon>Basidiomycota</taxon>
        <taxon>Agaricomycotina</taxon>
        <taxon>Agaricomycetes</taxon>
        <taxon>Polyporales</taxon>
        <taxon>Grifolaceae</taxon>
        <taxon>Grifola</taxon>
    </lineage>
</organism>
<reference evidence="2 3" key="1">
    <citation type="submission" date="2016-03" db="EMBL/GenBank/DDBJ databases">
        <title>Whole genome sequencing of Grifola frondosa 9006-11.</title>
        <authorList>
            <person name="Min B."/>
            <person name="Park H."/>
            <person name="Kim J.-G."/>
            <person name="Cho H."/>
            <person name="Oh Y.-L."/>
            <person name="Kong W.-S."/>
            <person name="Choi I.-G."/>
        </authorList>
    </citation>
    <scope>NUCLEOTIDE SEQUENCE [LARGE SCALE GENOMIC DNA]</scope>
    <source>
        <strain evidence="2 3">9006-11</strain>
    </source>
</reference>
<accession>A0A1C7MEX0</accession>
<gene>
    <name evidence="2" type="ORF">A0H81_04921</name>
</gene>
<feature type="compositionally biased region" description="Basic and acidic residues" evidence="1">
    <location>
        <begin position="1"/>
        <end position="10"/>
    </location>
</feature>
<keyword evidence="3" id="KW-1185">Reference proteome</keyword>
<feature type="compositionally biased region" description="Polar residues" evidence="1">
    <location>
        <begin position="38"/>
        <end position="48"/>
    </location>
</feature>
<dbReference type="EMBL" id="LUGG01000004">
    <property type="protein sequence ID" value="OBZ75455.1"/>
    <property type="molecule type" value="Genomic_DNA"/>
</dbReference>
<dbReference type="Proteomes" id="UP000092993">
    <property type="component" value="Unassembled WGS sequence"/>
</dbReference>
<dbReference type="AlphaFoldDB" id="A0A1C7MEX0"/>
<sequence length="196" mass="21452">MRGNVQREVEGAGSGPDQGTHAGHDHHSEKHSPIYHNVTGSCGRLSSQPDDDTTTTGITGTDDANIRMHFRDATRIYADGLSRAESCRPHCYAAMQHDPTIPDDAKAMQLTMPDATDGEQSTPATCSQMKRAHFHSNPEPTYPMAQNATPAERKDTCTSTVQASQYLRKRRPSATMLDVSYPPQSTCTAVYRRATC</sequence>
<protein>
    <submittedName>
        <fullName evidence="2">Uncharacterized protein</fullName>
    </submittedName>
</protein>
<feature type="region of interest" description="Disordered" evidence="1">
    <location>
        <begin position="137"/>
        <end position="158"/>
    </location>
</feature>
<evidence type="ECO:0000313" key="3">
    <source>
        <dbReference type="Proteomes" id="UP000092993"/>
    </source>
</evidence>
<proteinExistence type="predicted"/>